<evidence type="ECO:0000313" key="1">
    <source>
        <dbReference type="EMBL" id="MCK7593017.1"/>
    </source>
</evidence>
<reference evidence="1" key="1">
    <citation type="submission" date="2022-04" db="EMBL/GenBank/DDBJ databases">
        <title>Lysobacter sp. CAU 1642 isolated from sea sand.</title>
        <authorList>
            <person name="Kim W."/>
        </authorList>
    </citation>
    <scope>NUCLEOTIDE SEQUENCE</scope>
    <source>
        <strain evidence="1">CAU 1642</strain>
    </source>
</reference>
<accession>A0ABT0GEP2</accession>
<evidence type="ECO:0000313" key="2">
    <source>
        <dbReference type="Proteomes" id="UP001431449"/>
    </source>
</evidence>
<keyword evidence="2" id="KW-1185">Reference proteome</keyword>
<organism evidence="1 2">
    <name type="scientific">Pseudomarimonas salicorniae</name>
    <dbReference type="NCBI Taxonomy" id="2933270"/>
    <lineage>
        <taxon>Bacteria</taxon>
        <taxon>Pseudomonadati</taxon>
        <taxon>Pseudomonadota</taxon>
        <taxon>Gammaproteobacteria</taxon>
        <taxon>Lysobacterales</taxon>
        <taxon>Lysobacteraceae</taxon>
        <taxon>Pseudomarimonas</taxon>
    </lineage>
</organism>
<evidence type="ECO:0008006" key="3">
    <source>
        <dbReference type="Google" id="ProtNLM"/>
    </source>
</evidence>
<dbReference type="EMBL" id="JALNMH010000003">
    <property type="protein sequence ID" value="MCK7593017.1"/>
    <property type="molecule type" value="Genomic_DNA"/>
</dbReference>
<dbReference type="Proteomes" id="UP001431449">
    <property type="component" value="Unassembled WGS sequence"/>
</dbReference>
<gene>
    <name evidence="1" type="ORF">M0G41_04950</name>
</gene>
<comment type="caution">
    <text evidence="1">The sequence shown here is derived from an EMBL/GenBank/DDBJ whole genome shotgun (WGS) entry which is preliminary data.</text>
</comment>
<dbReference type="RefSeq" id="WP_248205910.1">
    <property type="nucleotide sequence ID" value="NZ_JALNMH010000003.1"/>
</dbReference>
<sequence length="346" mass="38142">MPTPTITVEAAAGPARAGRALGRLLAGLSGCVASLALASPLPERLSDTGLFETGTTKVASEHLAFSPQYPLWTDGARKRRWISLPPGTQIDASDPDAWEFPPGTRLWKEFAYERPVETRYIERLADGSWRYATYVWTEDGRDAVLASDRGQRLEQVAGSPDGRYEVPSRFDCQGCHEAAATRVLGFSALQLSHDREPTPARTGSDEIDLRALIERELLRNAPTLWTDQPPRIAGSDEERAVLGYLHGNCSHCHNRVGPMASLELYLDQRSDSDAASVLASLIEPPARTRAADLDRRLVPGNSKHSQLFARMASRNPYIQMPPLGTRHPDSSALVLIQRWIDHLPAH</sequence>
<name>A0ABT0GEP2_9GAMM</name>
<protein>
    <recommendedName>
        <fullName evidence="3">Cytochrome c domain-containing protein</fullName>
    </recommendedName>
</protein>
<proteinExistence type="predicted"/>